<dbReference type="Proteomes" id="UP000499080">
    <property type="component" value="Unassembled WGS sequence"/>
</dbReference>
<keyword evidence="1" id="KW-0175">Coiled coil</keyword>
<dbReference type="EMBL" id="BGPR01146644">
    <property type="protein sequence ID" value="GBN77913.1"/>
    <property type="molecule type" value="Genomic_DNA"/>
</dbReference>
<feature type="coiled-coil region" evidence="1">
    <location>
        <begin position="19"/>
        <end position="49"/>
    </location>
</feature>
<accession>A0A4Y2RPW4</accession>
<name>A0A4Y2RPW4_ARAVE</name>
<evidence type="ECO:0000313" key="2">
    <source>
        <dbReference type="EMBL" id="GBN77872.1"/>
    </source>
</evidence>
<feature type="non-terminal residue" evidence="2">
    <location>
        <position position="140"/>
    </location>
</feature>
<protein>
    <submittedName>
        <fullName evidence="2">Uncharacterized protein</fullName>
    </submittedName>
</protein>
<evidence type="ECO:0000313" key="4">
    <source>
        <dbReference type="Proteomes" id="UP000499080"/>
    </source>
</evidence>
<dbReference type="EMBL" id="BGPR01146630">
    <property type="protein sequence ID" value="GBN77872.1"/>
    <property type="molecule type" value="Genomic_DNA"/>
</dbReference>
<evidence type="ECO:0000313" key="3">
    <source>
        <dbReference type="EMBL" id="GBN77913.1"/>
    </source>
</evidence>
<keyword evidence="4" id="KW-1185">Reference proteome</keyword>
<organism evidence="2 4">
    <name type="scientific">Araneus ventricosus</name>
    <name type="common">Orbweaver spider</name>
    <name type="synonym">Epeira ventricosa</name>
    <dbReference type="NCBI Taxonomy" id="182803"/>
    <lineage>
        <taxon>Eukaryota</taxon>
        <taxon>Metazoa</taxon>
        <taxon>Ecdysozoa</taxon>
        <taxon>Arthropoda</taxon>
        <taxon>Chelicerata</taxon>
        <taxon>Arachnida</taxon>
        <taxon>Araneae</taxon>
        <taxon>Araneomorphae</taxon>
        <taxon>Entelegynae</taxon>
        <taxon>Araneoidea</taxon>
        <taxon>Araneidae</taxon>
        <taxon>Araneus</taxon>
    </lineage>
</organism>
<gene>
    <name evidence="3" type="ORF">AVEN_157006_1</name>
    <name evidence="2" type="ORF">AVEN_17993_1</name>
</gene>
<proteinExistence type="predicted"/>
<dbReference type="AlphaFoldDB" id="A0A4Y2RPW4"/>
<sequence>MGLLKYMVNMRSETKIFEYADLLALLAELKNEQEEMTKGQERMEVQEEMKDRFRTSQEKMKRQFQAHIESQIQFDVVSSINGWTNFVKASQLIACLRGSVVGVLQGIPADKLMAINTIEKALEARFGDRHLIHGTELKTR</sequence>
<evidence type="ECO:0000256" key="1">
    <source>
        <dbReference type="SAM" id="Coils"/>
    </source>
</evidence>
<reference evidence="2 4" key="1">
    <citation type="journal article" date="2019" name="Sci. Rep.">
        <title>Orb-weaving spider Araneus ventricosus genome elucidates the spidroin gene catalogue.</title>
        <authorList>
            <person name="Kono N."/>
            <person name="Nakamura H."/>
            <person name="Ohtoshi R."/>
            <person name="Moran D.A.P."/>
            <person name="Shinohara A."/>
            <person name="Yoshida Y."/>
            <person name="Fujiwara M."/>
            <person name="Mori M."/>
            <person name="Tomita M."/>
            <person name="Arakawa K."/>
        </authorList>
    </citation>
    <scope>NUCLEOTIDE SEQUENCE [LARGE SCALE GENOMIC DNA]</scope>
</reference>
<comment type="caution">
    <text evidence="2">The sequence shown here is derived from an EMBL/GenBank/DDBJ whole genome shotgun (WGS) entry which is preliminary data.</text>
</comment>